<name>A0A814QHP7_9BILA</name>
<dbReference type="AlphaFoldDB" id="A0A814QHP7"/>
<dbReference type="EMBL" id="CAJNOV010002877">
    <property type="protein sequence ID" value="CAF1119833.1"/>
    <property type="molecule type" value="Genomic_DNA"/>
</dbReference>
<protein>
    <submittedName>
        <fullName evidence="1">Uncharacterized protein</fullName>
    </submittedName>
</protein>
<dbReference type="Proteomes" id="UP000663855">
    <property type="component" value="Unassembled WGS sequence"/>
</dbReference>
<organism evidence="1 2">
    <name type="scientific">Rotaria magnacalcarata</name>
    <dbReference type="NCBI Taxonomy" id="392030"/>
    <lineage>
        <taxon>Eukaryota</taxon>
        <taxon>Metazoa</taxon>
        <taxon>Spiralia</taxon>
        <taxon>Gnathifera</taxon>
        <taxon>Rotifera</taxon>
        <taxon>Eurotatoria</taxon>
        <taxon>Bdelloidea</taxon>
        <taxon>Philodinida</taxon>
        <taxon>Philodinidae</taxon>
        <taxon>Rotaria</taxon>
    </lineage>
</organism>
<evidence type="ECO:0000313" key="1">
    <source>
        <dbReference type="EMBL" id="CAF1119833.1"/>
    </source>
</evidence>
<sequence>MPSENGIYCIWLDLHIGIIEEYRAFHERFQEKLAPINGLPPDSINNLMLCFEQKIAPIKFVSNIDDALVLIQNETEKRIILISSGTLGKIIVPFVVENYPRVYSFYIFCAVISNHCRWALPYSSCLQMFGHETDLLIRLLRDISKEFIHLGRSYLTVDEGESARQYFVTAQTLEIQANIADTMHRPFNERLDLLQGPNGLIQIAQNLRDNQIARETIAFVDEIQYMLVDLSESMNPTAECIVHFLKIFLSSQTLITIDNSSSDDITRLIDKPTCLFTNNNALAQLMIQCCGSSNLSIYMIEENADLVNNTTRYGNINDLVCKLVELIVGEYRQQAEKHRNIRKNQLADIEMKMADRIEYEVRKLQESQLSESVLFC</sequence>
<reference evidence="1" key="1">
    <citation type="submission" date="2021-02" db="EMBL/GenBank/DDBJ databases">
        <authorList>
            <person name="Nowell W R."/>
        </authorList>
    </citation>
    <scope>NUCLEOTIDE SEQUENCE</scope>
</reference>
<comment type="caution">
    <text evidence="1">The sequence shown here is derived from an EMBL/GenBank/DDBJ whole genome shotgun (WGS) entry which is preliminary data.</text>
</comment>
<proteinExistence type="predicted"/>
<gene>
    <name evidence="1" type="ORF">CJN711_LOCUS8017</name>
</gene>
<accession>A0A814QHP7</accession>
<evidence type="ECO:0000313" key="2">
    <source>
        <dbReference type="Proteomes" id="UP000663855"/>
    </source>
</evidence>